<proteinExistence type="predicted"/>
<dbReference type="PROSITE" id="PS51257">
    <property type="entry name" value="PROKAR_LIPOPROTEIN"/>
    <property type="match status" value="1"/>
</dbReference>
<dbReference type="EMBL" id="BGPR01089556">
    <property type="protein sequence ID" value="GBM15789.1"/>
    <property type="molecule type" value="Genomic_DNA"/>
</dbReference>
<accession>A0A4Y2DHV3</accession>
<sequence length="99" mass="11142">MHCLKFERSKIGESVLIVVLTTAGCSSEIENNVSQAHLIIPMVIGCGDSLKVLQPLVSVLLVNSGKYRILGSFCTSDRYWCWRNANRTSWYHQEMGGFF</sequence>
<gene>
    <name evidence="1" type="ORF">AVEN_264399_1</name>
</gene>
<evidence type="ECO:0000313" key="1">
    <source>
        <dbReference type="EMBL" id="GBM15789.1"/>
    </source>
</evidence>
<reference evidence="1 2" key="1">
    <citation type="journal article" date="2019" name="Sci. Rep.">
        <title>Orb-weaving spider Araneus ventricosus genome elucidates the spidroin gene catalogue.</title>
        <authorList>
            <person name="Kono N."/>
            <person name="Nakamura H."/>
            <person name="Ohtoshi R."/>
            <person name="Moran D.A.P."/>
            <person name="Shinohara A."/>
            <person name="Yoshida Y."/>
            <person name="Fujiwara M."/>
            <person name="Mori M."/>
            <person name="Tomita M."/>
            <person name="Arakawa K."/>
        </authorList>
    </citation>
    <scope>NUCLEOTIDE SEQUENCE [LARGE SCALE GENOMIC DNA]</scope>
</reference>
<keyword evidence="2" id="KW-1185">Reference proteome</keyword>
<name>A0A4Y2DHV3_ARAVE</name>
<dbReference type="AlphaFoldDB" id="A0A4Y2DHV3"/>
<organism evidence="1 2">
    <name type="scientific">Araneus ventricosus</name>
    <name type="common">Orbweaver spider</name>
    <name type="synonym">Epeira ventricosa</name>
    <dbReference type="NCBI Taxonomy" id="182803"/>
    <lineage>
        <taxon>Eukaryota</taxon>
        <taxon>Metazoa</taxon>
        <taxon>Ecdysozoa</taxon>
        <taxon>Arthropoda</taxon>
        <taxon>Chelicerata</taxon>
        <taxon>Arachnida</taxon>
        <taxon>Araneae</taxon>
        <taxon>Araneomorphae</taxon>
        <taxon>Entelegynae</taxon>
        <taxon>Araneoidea</taxon>
        <taxon>Araneidae</taxon>
        <taxon>Araneus</taxon>
    </lineage>
</organism>
<evidence type="ECO:0000313" key="2">
    <source>
        <dbReference type="Proteomes" id="UP000499080"/>
    </source>
</evidence>
<comment type="caution">
    <text evidence="1">The sequence shown here is derived from an EMBL/GenBank/DDBJ whole genome shotgun (WGS) entry which is preliminary data.</text>
</comment>
<protein>
    <submittedName>
        <fullName evidence="1">Uncharacterized protein</fullName>
    </submittedName>
</protein>
<dbReference type="Proteomes" id="UP000499080">
    <property type="component" value="Unassembled WGS sequence"/>
</dbReference>